<reference evidence="1 2" key="1">
    <citation type="journal article" date="2011" name="Genome Res.">
        <title>Phylogeny-wide analysis of social amoeba genomes highlights ancient origins for complex intercellular communication.</title>
        <authorList>
            <person name="Heidel A.J."/>
            <person name="Lawal H.M."/>
            <person name="Felder M."/>
            <person name="Schilde C."/>
            <person name="Helps N.R."/>
            <person name="Tunggal B."/>
            <person name="Rivero F."/>
            <person name="John U."/>
            <person name="Schleicher M."/>
            <person name="Eichinger L."/>
            <person name="Platzer M."/>
            <person name="Noegel A.A."/>
            <person name="Schaap P."/>
            <person name="Gloeckner G."/>
        </authorList>
    </citation>
    <scope>NUCLEOTIDE SEQUENCE [LARGE SCALE GENOMIC DNA]</scope>
    <source>
        <strain evidence="2">ATCC 26659 / Pp 5 / PN500</strain>
    </source>
</reference>
<protein>
    <recommendedName>
        <fullName evidence="3">Glutaredoxin</fullName>
    </recommendedName>
</protein>
<dbReference type="STRING" id="670386.D3B9L1"/>
<keyword evidence="2" id="KW-1185">Reference proteome</keyword>
<dbReference type="PROSITE" id="PS51354">
    <property type="entry name" value="GLUTAREDOXIN_2"/>
    <property type="match status" value="1"/>
</dbReference>
<comment type="caution">
    <text evidence="1">The sequence shown here is derived from an EMBL/GenBank/DDBJ whole genome shotgun (WGS) entry which is preliminary data.</text>
</comment>
<dbReference type="Proteomes" id="UP000001396">
    <property type="component" value="Unassembled WGS sequence"/>
</dbReference>
<name>D3B9L1_HETP5</name>
<accession>D3B9L1</accession>
<dbReference type="FunCoup" id="D3B9L1">
    <property type="interactions" value="1"/>
</dbReference>
<sequence length="120" mass="13807">MENTFNRNVLRNRSEFAVNFTNNYFPEVIKEVEDAIKENKVVVVGMAYNPHVKEIRNNLTNAGIPFKYLEYGSYFSGWDKRLALKMWSGFPTFPQVFRNGTLIGGADTATQEIKDGKFNE</sequence>
<evidence type="ECO:0000313" key="1">
    <source>
        <dbReference type="EMBL" id="EFA81923.1"/>
    </source>
</evidence>
<organism evidence="1 2">
    <name type="scientific">Heterostelium pallidum (strain ATCC 26659 / Pp 5 / PN500)</name>
    <name type="common">Cellular slime mold</name>
    <name type="synonym">Polysphondylium pallidum</name>
    <dbReference type="NCBI Taxonomy" id="670386"/>
    <lineage>
        <taxon>Eukaryota</taxon>
        <taxon>Amoebozoa</taxon>
        <taxon>Evosea</taxon>
        <taxon>Eumycetozoa</taxon>
        <taxon>Dictyostelia</taxon>
        <taxon>Acytosteliales</taxon>
        <taxon>Acytosteliaceae</taxon>
        <taxon>Heterostelium</taxon>
    </lineage>
</organism>
<evidence type="ECO:0008006" key="3">
    <source>
        <dbReference type="Google" id="ProtNLM"/>
    </source>
</evidence>
<dbReference type="OMA" id="PTFPMVF"/>
<dbReference type="EMBL" id="ADBJ01000022">
    <property type="protein sequence ID" value="EFA81923.1"/>
    <property type="molecule type" value="Genomic_DNA"/>
</dbReference>
<dbReference type="GeneID" id="31360641"/>
<proteinExistence type="predicted"/>
<dbReference type="RefSeq" id="XP_020434040.1">
    <property type="nucleotide sequence ID" value="XM_020576051.1"/>
</dbReference>
<dbReference type="Gene3D" id="3.40.30.10">
    <property type="entry name" value="Glutaredoxin"/>
    <property type="match status" value="1"/>
</dbReference>
<gene>
    <name evidence="1" type="ORF">PPL_05155</name>
</gene>
<dbReference type="InParanoid" id="D3B9L1"/>
<dbReference type="SUPFAM" id="SSF52833">
    <property type="entry name" value="Thioredoxin-like"/>
    <property type="match status" value="1"/>
</dbReference>
<dbReference type="InterPro" id="IPR036249">
    <property type="entry name" value="Thioredoxin-like_sf"/>
</dbReference>
<evidence type="ECO:0000313" key="2">
    <source>
        <dbReference type="Proteomes" id="UP000001396"/>
    </source>
</evidence>
<dbReference type="AlphaFoldDB" id="D3B9L1"/>